<dbReference type="InterPro" id="IPR051559">
    <property type="entry name" value="HIF_prolyl_hydroxylases"/>
</dbReference>
<evidence type="ECO:0000313" key="8">
    <source>
        <dbReference type="EMBL" id="CAD9035881.1"/>
    </source>
</evidence>
<reference evidence="8" key="1">
    <citation type="submission" date="2021-01" db="EMBL/GenBank/DDBJ databases">
        <authorList>
            <person name="Corre E."/>
            <person name="Pelletier E."/>
            <person name="Niang G."/>
            <person name="Scheremetjew M."/>
            <person name="Finn R."/>
            <person name="Kale V."/>
            <person name="Holt S."/>
            <person name="Cochrane G."/>
            <person name="Meng A."/>
            <person name="Brown T."/>
            <person name="Cohen L."/>
        </authorList>
    </citation>
    <scope>NUCLEOTIDE SEQUENCE</scope>
    <source>
        <strain evidence="8">NIES-381</strain>
    </source>
</reference>
<dbReference type="GO" id="GO:0008198">
    <property type="term" value="F:ferrous iron binding"/>
    <property type="evidence" value="ECO:0007669"/>
    <property type="project" value="TreeGrafter"/>
</dbReference>
<protein>
    <recommendedName>
        <fullName evidence="7">Fe2OG dioxygenase domain-containing protein</fullName>
    </recommendedName>
</protein>
<evidence type="ECO:0000256" key="3">
    <source>
        <dbReference type="ARBA" id="ARBA00022896"/>
    </source>
</evidence>
<evidence type="ECO:0000256" key="5">
    <source>
        <dbReference type="ARBA" id="ARBA00023002"/>
    </source>
</evidence>
<dbReference type="InterPro" id="IPR006620">
    <property type="entry name" value="Pro_4_hyd_alph"/>
</dbReference>
<evidence type="ECO:0000256" key="4">
    <source>
        <dbReference type="ARBA" id="ARBA00022964"/>
    </source>
</evidence>
<dbReference type="InterPro" id="IPR044862">
    <property type="entry name" value="Pro_4_hyd_alph_FE2OG_OXY"/>
</dbReference>
<evidence type="ECO:0000256" key="1">
    <source>
        <dbReference type="ARBA" id="ARBA00001961"/>
    </source>
</evidence>
<dbReference type="GO" id="GO:0031418">
    <property type="term" value="F:L-ascorbic acid binding"/>
    <property type="evidence" value="ECO:0007669"/>
    <property type="project" value="UniProtKB-KW"/>
</dbReference>
<dbReference type="SMART" id="SM00702">
    <property type="entry name" value="P4Hc"/>
    <property type="match status" value="1"/>
</dbReference>
<dbReference type="Pfam" id="PF13640">
    <property type="entry name" value="2OG-FeII_Oxy_3"/>
    <property type="match status" value="1"/>
</dbReference>
<evidence type="ECO:0000256" key="6">
    <source>
        <dbReference type="ARBA" id="ARBA00023004"/>
    </source>
</evidence>
<dbReference type="AlphaFoldDB" id="A0A7S1J8X9"/>
<dbReference type="SUPFAM" id="SSF51197">
    <property type="entry name" value="Clavaminate synthase-like"/>
    <property type="match status" value="1"/>
</dbReference>
<dbReference type="PANTHER" id="PTHR12907">
    <property type="entry name" value="EGL NINE HOMOLOG-RELATED"/>
    <property type="match status" value="1"/>
</dbReference>
<keyword evidence="6" id="KW-0408">Iron</keyword>
<dbReference type="GO" id="GO:0071456">
    <property type="term" value="P:cellular response to hypoxia"/>
    <property type="evidence" value="ECO:0007669"/>
    <property type="project" value="TreeGrafter"/>
</dbReference>
<evidence type="ECO:0000256" key="2">
    <source>
        <dbReference type="ARBA" id="ARBA00022723"/>
    </source>
</evidence>
<keyword evidence="3" id="KW-0847">Vitamin C</keyword>
<dbReference type="InterPro" id="IPR005123">
    <property type="entry name" value="Oxoglu/Fe-dep_dioxygenase_dom"/>
</dbReference>
<comment type="cofactor">
    <cofactor evidence="1">
        <name>L-ascorbate</name>
        <dbReference type="ChEBI" id="CHEBI:38290"/>
    </cofactor>
</comment>
<organism evidence="8">
    <name type="scientific">Eutreptiella gymnastica</name>
    <dbReference type="NCBI Taxonomy" id="73025"/>
    <lineage>
        <taxon>Eukaryota</taxon>
        <taxon>Discoba</taxon>
        <taxon>Euglenozoa</taxon>
        <taxon>Euglenida</taxon>
        <taxon>Spirocuta</taxon>
        <taxon>Euglenophyceae</taxon>
        <taxon>Eutreptiales</taxon>
        <taxon>Eutreptiaceae</taxon>
        <taxon>Eutreptiella</taxon>
    </lineage>
</organism>
<dbReference type="EMBL" id="HBGA01127235">
    <property type="protein sequence ID" value="CAD9035881.1"/>
    <property type="molecule type" value="Transcribed_RNA"/>
</dbReference>
<evidence type="ECO:0000259" key="7">
    <source>
        <dbReference type="PROSITE" id="PS51471"/>
    </source>
</evidence>
<keyword evidence="2" id="KW-0479">Metal-binding</keyword>
<dbReference type="Gene3D" id="2.60.120.620">
    <property type="entry name" value="q2cbj1_9rhob like domain"/>
    <property type="match status" value="1"/>
</dbReference>
<dbReference type="PROSITE" id="PS51471">
    <property type="entry name" value="FE2OG_OXY"/>
    <property type="match status" value="1"/>
</dbReference>
<dbReference type="PANTHER" id="PTHR12907:SF26">
    <property type="entry name" value="HIF PROLYL HYDROXYLASE, ISOFORM C"/>
    <property type="match status" value="1"/>
</dbReference>
<sequence length="342" mass="38676">MTDADEYFPGQYPLPYSRNFQRFETSITEEHIDGLDRNGFAVVDNFLGTGWATAILTEMQWLYASRLMQPNQIRILDPDDAPFNVTKPNIHELDLHHEDLREKVPEINELFWQSHALAAHLNGLLPRLQLTTRPAQHTLKAQCNTGHGGCFPLHYDNPAPPDKRRLSALLYLNPDWKPGDGGEIVVSPFLGQPTTIEPCMDRLVLFFSETMLHRVLPCYAERYCLTIWLDSDMANKDQEVLGSHKIPTVPGLDADMIAILNKPSVQKQLSRAVYEEEYEESIRQCFAGSNKGIDAMLARHSQAVAGIRGQPELSHMVDLLRACKPKPRTVMRLPETSANIVP</sequence>
<dbReference type="GO" id="GO:0031543">
    <property type="term" value="F:peptidyl-proline dioxygenase activity"/>
    <property type="evidence" value="ECO:0007669"/>
    <property type="project" value="TreeGrafter"/>
</dbReference>
<gene>
    <name evidence="8" type="ORF">EGYM00392_LOCUS47035</name>
</gene>
<accession>A0A7S1J8X9</accession>
<proteinExistence type="predicted"/>
<keyword evidence="4" id="KW-0223">Dioxygenase</keyword>
<name>A0A7S1J8X9_9EUGL</name>
<keyword evidence="5" id="KW-0560">Oxidoreductase</keyword>
<feature type="domain" description="Fe2OG dioxygenase" evidence="7">
    <location>
        <begin position="134"/>
        <end position="231"/>
    </location>
</feature>